<dbReference type="SMART" id="SM00533">
    <property type="entry name" value="MUTSd"/>
    <property type="match status" value="1"/>
</dbReference>
<evidence type="ECO:0000313" key="13">
    <source>
        <dbReference type="Proteomes" id="UP001139451"/>
    </source>
</evidence>
<dbReference type="Gene3D" id="3.40.50.300">
    <property type="entry name" value="P-loop containing nucleotide triphosphate hydrolases"/>
    <property type="match status" value="1"/>
</dbReference>
<accession>A0A9X2KPE7</accession>
<dbReference type="Gene3D" id="6.10.140.430">
    <property type="match status" value="1"/>
</dbReference>
<evidence type="ECO:0000256" key="3">
    <source>
        <dbReference type="ARBA" id="ARBA00022741"/>
    </source>
</evidence>
<dbReference type="NCBIfam" id="TIGR01070">
    <property type="entry name" value="mutS1"/>
    <property type="match status" value="1"/>
</dbReference>
<dbReference type="Gene3D" id="1.10.1420.10">
    <property type="match status" value="2"/>
</dbReference>
<dbReference type="InterPro" id="IPR017261">
    <property type="entry name" value="DNA_mismatch_repair_MutS/MSH"/>
</dbReference>
<dbReference type="HAMAP" id="MF_00096">
    <property type="entry name" value="MutS"/>
    <property type="match status" value="1"/>
</dbReference>
<dbReference type="PROSITE" id="PS00486">
    <property type="entry name" value="DNA_MISMATCH_REPAIR_2"/>
    <property type="match status" value="1"/>
</dbReference>
<comment type="similarity">
    <text evidence="1 9 10">Belongs to the DNA mismatch repair MutS family.</text>
</comment>
<feature type="binding site" evidence="9">
    <location>
        <begin position="611"/>
        <end position="618"/>
    </location>
    <ligand>
        <name>ATP</name>
        <dbReference type="ChEBI" id="CHEBI:30616"/>
    </ligand>
</feature>
<keyword evidence="3 9" id="KW-0547">Nucleotide-binding</keyword>
<protein>
    <recommendedName>
        <fullName evidence="2 9">DNA mismatch repair protein MutS</fullName>
    </recommendedName>
</protein>
<dbReference type="CDD" id="cd03284">
    <property type="entry name" value="ABC_MutS1"/>
    <property type="match status" value="1"/>
</dbReference>
<comment type="caution">
    <text evidence="12">The sequence shown here is derived from an EMBL/GenBank/DDBJ whole genome shotgun (WGS) entry which is preliminary data.</text>
</comment>
<evidence type="ECO:0000256" key="2">
    <source>
        <dbReference type="ARBA" id="ARBA00021982"/>
    </source>
</evidence>
<evidence type="ECO:0000256" key="10">
    <source>
        <dbReference type="RuleBase" id="RU003756"/>
    </source>
</evidence>
<dbReference type="GO" id="GO:0003684">
    <property type="term" value="F:damaged DNA binding"/>
    <property type="evidence" value="ECO:0007669"/>
    <property type="project" value="UniProtKB-UniRule"/>
</dbReference>
<dbReference type="SUPFAM" id="SSF53150">
    <property type="entry name" value="DNA repair protein MutS, domain II"/>
    <property type="match status" value="1"/>
</dbReference>
<keyword evidence="6 9" id="KW-0238">DNA-binding</keyword>
<evidence type="ECO:0000256" key="5">
    <source>
        <dbReference type="ARBA" id="ARBA00022840"/>
    </source>
</evidence>
<dbReference type="AlphaFoldDB" id="A0A9X2KPE7"/>
<feature type="domain" description="DNA mismatch repair proteins mutS family" evidence="11">
    <location>
        <begin position="685"/>
        <end position="701"/>
    </location>
</feature>
<dbReference type="Pfam" id="PF00488">
    <property type="entry name" value="MutS_V"/>
    <property type="match status" value="1"/>
</dbReference>
<dbReference type="GO" id="GO:0140664">
    <property type="term" value="F:ATP-dependent DNA damage sensor activity"/>
    <property type="evidence" value="ECO:0007669"/>
    <property type="project" value="InterPro"/>
</dbReference>
<dbReference type="GO" id="GO:0030983">
    <property type="term" value="F:mismatched DNA binding"/>
    <property type="evidence" value="ECO:0007669"/>
    <property type="project" value="InterPro"/>
</dbReference>
<dbReference type="InterPro" id="IPR036187">
    <property type="entry name" value="DNA_mismatch_repair_MutS_sf"/>
</dbReference>
<name>A0A9X2KPE7_9SPHN</name>
<dbReference type="InterPro" id="IPR016151">
    <property type="entry name" value="DNA_mismatch_repair_MutS_N"/>
</dbReference>
<dbReference type="InterPro" id="IPR005748">
    <property type="entry name" value="DNA_mismatch_repair_MutS"/>
</dbReference>
<dbReference type="FunFam" id="3.40.1170.10:FF:000001">
    <property type="entry name" value="DNA mismatch repair protein MutS"/>
    <property type="match status" value="1"/>
</dbReference>
<evidence type="ECO:0000256" key="1">
    <source>
        <dbReference type="ARBA" id="ARBA00006271"/>
    </source>
</evidence>
<dbReference type="InterPro" id="IPR007860">
    <property type="entry name" value="DNA_mmatch_repair_MutS_con_dom"/>
</dbReference>
<reference evidence="12" key="1">
    <citation type="submission" date="2022-05" db="EMBL/GenBank/DDBJ databases">
        <title>Sphingomonas sp. strain MG17 Genome sequencing and assembly.</title>
        <authorList>
            <person name="Kim I."/>
        </authorList>
    </citation>
    <scope>NUCLEOTIDE SEQUENCE</scope>
    <source>
        <strain evidence="12">MG17</strain>
    </source>
</reference>
<evidence type="ECO:0000256" key="9">
    <source>
        <dbReference type="HAMAP-Rule" id="MF_00096"/>
    </source>
</evidence>
<dbReference type="Pfam" id="PF01624">
    <property type="entry name" value="MutS_I"/>
    <property type="match status" value="1"/>
</dbReference>
<dbReference type="SUPFAM" id="SSF52540">
    <property type="entry name" value="P-loop containing nucleoside triphosphate hydrolases"/>
    <property type="match status" value="1"/>
</dbReference>
<dbReference type="EMBL" id="JAMLDX010000006">
    <property type="protein sequence ID" value="MCP3730633.1"/>
    <property type="molecule type" value="Genomic_DNA"/>
</dbReference>
<dbReference type="GO" id="GO:0005524">
    <property type="term" value="F:ATP binding"/>
    <property type="evidence" value="ECO:0007669"/>
    <property type="project" value="UniProtKB-UniRule"/>
</dbReference>
<dbReference type="GO" id="GO:0006298">
    <property type="term" value="P:mismatch repair"/>
    <property type="evidence" value="ECO:0007669"/>
    <property type="project" value="UniProtKB-UniRule"/>
</dbReference>
<dbReference type="SMART" id="SM00534">
    <property type="entry name" value="MUTSac"/>
    <property type="match status" value="1"/>
</dbReference>
<dbReference type="NCBIfam" id="NF003810">
    <property type="entry name" value="PRK05399.1"/>
    <property type="match status" value="1"/>
</dbReference>
<dbReference type="PANTHER" id="PTHR11361">
    <property type="entry name" value="DNA MISMATCH REPAIR PROTEIN MUTS FAMILY MEMBER"/>
    <property type="match status" value="1"/>
</dbReference>
<dbReference type="Pfam" id="PF05190">
    <property type="entry name" value="MutS_IV"/>
    <property type="match status" value="1"/>
</dbReference>
<proteinExistence type="inferred from homology"/>
<dbReference type="GO" id="GO:0005829">
    <property type="term" value="C:cytosol"/>
    <property type="evidence" value="ECO:0007669"/>
    <property type="project" value="TreeGrafter"/>
</dbReference>
<keyword evidence="7 9" id="KW-0234">DNA repair</keyword>
<evidence type="ECO:0000313" key="12">
    <source>
        <dbReference type="EMBL" id="MCP3730633.1"/>
    </source>
</evidence>
<evidence type="ECO:0000259" key="11">
    <source>
        <dbReference type="PROSITE" id="PS00486"/>
    </source>
</evidence>
<dbReference type="Gene3D" id="3.30.420.110">
    <property type="entry name" value="MutS, connector domain"/>
    <property type="match status" value="1"/>
</dbReference>
<evidence type="ECO:0000256" key="4">
    <source>
        <dbReference type="ARBA" id="ARBA00022763"/>
    </source>
</evidence>
<organism evidence="12 13">
    <name type="scientific">Sphingomonas tagetis</name>
    <dbReference type="NCBI Taxonomy" id="2949092"/>
    <lineage>
        <taxon>Bacteria</taxon>
        <taxon>Pseudomonadati</taxon>
        <taxon>Pseudomonadota</taxon>
        <taxon>Alphaproteobacteria</taxon>
        <taxon>Sphingomonadales</taxon>
        <taxon>Sphingomonadaceae</taxon>
        <taxon>Sphingomonas</taxon>
    </lineage>
</organism>
<dbReference type="Gene3D" id="3.40.1170.10">
    <property type="entry name" value="DNA repair protein MutS, domain I"/>
    <property type="match status" value="1"/>
</dbReference>
<dbReference type="PIRSF" id="PIRSF037677">
    <property type="entry name" value="DNA_mis_repair_Msh6"/>
    <property type="match status" value="1"/>
</dbReference>
<keyword evidence="4 9" id="KW-0227">DNA damage</keyword>
<keyword evidence="5 9" id="KW-0067">ATP-binding</keyword>
<dbReference type="Proteomes" id="UP001139451">
    <property type="component" value="Unassembled WGS sequence"/>
</dbReference>
<dbReference type="InterPro" id="IPR007861">
    <property type="entry name" value="DNA_mismatch_repair_MutS_clamp"/>
</dbReference>
<dbReference type="InterPro" id="IPR007695">
    <property type="entry name" value="DNA_mismatch_repair_MutS-lik_N"/>
</dbReference>
<dbReference type="RefSeq" id="WP_254292977.1">
    <property type="nucleotide sequence ID" value="NZ_JAMLDX010000006.1"/>
</dbReference>
<dbReference type="Pfam" id="PF05188">
    <property type="entry name" value="MutS_II"/>
    <property type="match status" value="1"/>
</dbReference>
<dbReference type="InterPro" id="IPR000432">
    <property type="entry name" value="DNA_mismatch_repair_MutS_C"/>
</dbReference>
<dbReference type="InterPro" id="IPR036678">
    <property type="entry name" value="MutS_con_dom_sf"/>
</dbReference>
<dbReference type="InterPro" id="IPR007696">
    <property type="entry name" value="DNA_mismatch_repair_MutS_core"/>
</dbReference>
<evidence type="ECO:0000256" key="6">
    <source>
        <dbReference type="ARBA" id="ARBA00023125"/>
    </source>
</evidence>
<dbReference type="Pfam" id="PF05192">
    <property type="entry name" value="MutS_III"/>
    <property type="match status" value="1"/>
</dbReference>
<dbReference type="PANTHER" id="PTHR11361:SF34">
    <property type="entry name" value="DNA MISMATCH REPAIR PROTEIN MSH1, MITOCHONDRIAL"/>
    <property type="match status" value="1"/>
</dbReference>
<sequence>MMAQYLALKAEATDCLLFYRMGDFFELFFDDAKTASAVLDIALTARGEHDGERIPMCGVPAHSAEGYLARLIKAGHRVAIADQIETPEEAKKRGGSKALVARAIIRVVTAGTLTEEALLDSRTANWCAAIGEAGGETAIAAADISTGRFEILECSAEAVGAALARLNAVEVIAAEGSESLDATSSRPKAEFDSSGGEARLKKLFGVATLDGFGQFNRAALSAAGGLAAYLEHTAKGSLPFLRPPRITRSDACMAIDAATRESLELTQNQSGARKGSLLDAIDRTVTGAGARLLAADIAAPLMDRALVEARLDLVQRFHDEQNLRDDLRASLRALPDIGRALGRLAAGRGSPRDLGQLRDGLDGAWRLGEKLAKLPQPPQLLAAVAPDLRGHGALIDLLQRALVPSPPIDAAHGGYIAEGYDAALDDLRDAGAGGRRAIAALEADYKQRTGIAGLKIKHNGVLGYHIEVAAKHADELMRPDSGFTHRQTLAGVVRFNAPELHEIAIKVTQAGAHALTAEAAHLEDLTAAALDRREAIAATADALARLDVASALAERAAEGGWTRPVLVDHACFEVEGGRHPVVESALARSGERFVANDCALSESNRLWLVTGPNMGGKSTFLRQNALIAVLAQAGAYVPAARAKLGLVDRLFSRVGASDNLARGRSTFMVEMVETAAILAQATPRSFVILDEVGRGTSTYDGLAIAWAVVEAIHEDNRCRCLFATHYHELTRLAERCEALSLHHVRAREWKGDLVLLHEVAEGPADRSYGLAVARLAGLPPVTLARAKAVLAKLEAGREKTGGIAAGLDDLPLFAAAMVQEEEAVDALRAELGALDIDALSPRDALDTLYRLKTLMDL</sequence>
<dbReference type="SUPFAM" id="SSF48334">
    <property type="entry name" value="DNA repair protein MutS, domain III"/>
    <property type="match status" value="1"/>
</dbReference>
<evidence type="ECO:0000256" key="8">
    <source>
        <dbReference type="ARBA" id="ARBA00024647"/>
    </source>
</evidence>
<dbReference type="InterPro" id="IPR045076">
    <property type="entry name" value="MutS"/>
</dbReference>
<dbReference type="SUPFAM" id="SSF55271">
    <property type="entry name" value="DNA repair protein MutS, domain I"/>
    <property type="match status" value="1"/>
</dbReference>
<evidence type="ECO:0000256" key="7">
    <source>
        <dbReference type="ARBA" id="ARBA00023204"/>
    </source>
</evidence>
<keyword evidence="13" id="KW-1185">Reference proteome</keyword>
<gene>
    <name evidence="9 12" type="primary">mutS</name>
    <name evidence="12" type="ORF">M9978_09355</name>
</gene>
<dbReference type="InterPro" id="IPR027417">
    <property type="entry name" value="P-loop_NTPase"/>
</dbReference>
<comment type="function">
    <text evidence="8 9">This protein is involved in the repair of mismatches in DNA. It is possible that it carries out the mismatch recognition step. This protein has a weak ATPase activity.</text>
</comment>